<accession>A0AAN9AUU5</accession>
<keyword evidence="3 6" id="KW-1133">Transmembrane helix</keyword>
<dbReference type="GO" id="GO:0038166">
    <property type="term" value="P:angiotensin-activated signaling pathway"/>
    <property type="evidence" value="ECO:0007669"/>
    <property type="project" value="InterPro"/>
</dbReference>
<evidence type="ECO:0000256" key="2">
    <source>
        <dbReference type="ARBA" id="ARBA00022692"/>
    </source>
</evidence>
<feature type="transmembrane region" description="Helical" evidence="6">
    <location>
        <begin position="101"/>
        <end position="121"/>
    </location>
</feature>
<feature type="region of interest" description="Disordered" evidence="5">
    <location>
        <begin position="152"/>
        <end position="182"/>
    </location>
</feature>
<dbReference type="PANTHER" id="PTHR16521:SF3">
    <property type="entry name" value="TYPE-1 ANGIOTENSIN II RECEPTOR-ASSOCIATED PROTEIN"/>
    <property type="match status" value="1"/>
</dbReference>
<dbReference type="AlphaFoldDB" id="A0AAN9AUU5"/>
<evidence type="ECO:0000256" key="6">
    <source>
        <dbReference type="SAM" id="Phobius"/>
    </source>
</evidence>
<gene>
    <name evidence="8" type="ORF">V1264_007146</name>
</gene>
<dbReference type="PANTHER" id="PTHR16521">
    <property type="entry name" value="TYPE-1 ANGIOTENSIN II RECEPTOR-ASSOCIATED PROTEIN"/>
    <property type="match status" value="1"/>
</dbReference>
<dbReference type="InterPro" id="IPR009436">
    <property type="entry name" value="AGTRAP"/>
</dbReference>
<comment type="caution">
    <text evidence="8">The sequence shown here is derived from an EMBL/GenBank/DDBJ whole genome shotgun (WGS) entry which is preliminary data.</text>
</comment>
<proteinExistence type="predicted"/>
<name>A0AAN9AUU5_9CAEN</name>
<keyword evidence="9" id="KW-1185">Reference proteome</keyword>
<feature type="transmembrane region" description="Helical" evidence="6">
    <location>
        <begin position="55"/>
        <end position="77"/>
    </location>
</feature>
<evidence type="ECO:0000256" key="4">
    <source>
        <dbReference type="ARBA" id="ARBA00023136"/>
    </source>
</evidence>
<evidence type="ECO:0008006" key="10">
    <source>
        <dbReference type="Google" id="ProtNLM"/>
    </source>
</evidence>
<feature type="compositionally biased region" description="Basic and acidic residues" evidence="5">
    <location>
        <begin position="173"/>
        <end position="182"/>
    </location>
</feature>
<evidence type="ECO:0000313" key="8">
    <source>
        <dbReference type="EMBL" id="KAK7093381.1"/>
    </source>
</evidence>
<evidence type="ECO:0000256" key="3">
    <source>
        <dbReference type="ARBA" id="ARBA00022989"/>
    </source>
</evidence>
<comment type="subcellular location">
    <subcellularLocation>
        <location evidence="1">Membrane</location>
        <topology evidence="1">Multi-pass membrane protein</topology>
    </subcellularLocation>
</comment>
<feature type="signal peptide" evidence="7">
    <location>
        <begin position="1"/>
        <end position="22"/>
    </location>
</feature>
<sequence length="182" mass="20200">MNTPNVMLKVIVLVHFILSVWATMGGWLPTPYFYVHIALFVCGLWAIASSDSIDAIMMMLMVLAFSILQDIILLSLYEPRGYNSHERDPKQPQSVLNEYRFALGMCILNLILKPFTGFLLLRICQARSNDTAFNIPGIDRIPGLGGMGGGRGYEDIDNRQTSGPYSSVPVESAEAHSTVDKE</sequence>
<evidence type="ECO:0000256" key="7">
    <source>
        <dbReference type="SAM" id="SignalP"/>
    </source>
</evidence>
<dbReference type="EMBL" id="JBAMIC010000019">
    <property type="protein sequence ID" value="KAK7093381.1"/>
    <property type="molecule type" value="Genomic_DNA"/>
</dbReference>
<keyword evidence="7" id="KW-0732">Signal</keyword>
<evidence type="ECO:0000256" key="5">
    <source>
        <dbReference type="SAM" id="MobiDB-lite"/>
    </source>
</evidence>
<dbReference type="Pfam" id="PF06396">
    <property type="entry name" value="AGTRAP"/>
    <property type="match status" value="1"/>
</dbReference>
<feature type="transmembrane region" description="Helical" evidence="6">
    <location>
        <begin position="32"/>
        <end position="48"/>
    </location>
</feature>
<dbReference type="GO" id="GO:0005886">
    <property type="term" value="C:plasma membrane"/>
    <property type="evidence" value="ECO:0007669"/>
    <property type="project" value="TreeGrafter"/>
</dbReference>
<evidence type="ECO:0000256" key="1">
    <source>
        <dbReference type="ARBA" id="ARBA00004141"/>
    </source>
</evidence>
<keyword evidence="2 6" id="KW-0812">Transmembrane</keyword>
<reference evidence="8 9" key="1">
    <citation type="submission" date="2024-02" db="EMBL/GenBank/DDBJ databases">
        <title>Chromosome-scale genome assembly of the rough periwinkle Littorina saxatilis.</title>
        <authorList>
            <person name="De Jode A."/>
            <person name="Faria R."/>
            <person name="Formenti G."/>
            <person name="Sims Y."/>
            <person name="Smith T.P."/>
            <person name="Tracey A."/>
            <person name="Wood J.M.D."/>
            <person name="Zagrodzka Z.B."/>
            <person name="Johannesson K."/>
            <person name="Butlin R.K."/>
            <person name="Leder E.H."/>
        </authorList>
    </citation>
    <scope>NUCLEOTIDE SEQUENCE [LARGE SCALE GENOMIC DNA]</scope>
    <source>
        <strain evidence="8">Snail1</strain>
        <tissue evidence="8">Muscle</tissue>
    </source>
</reference>
<organism evidence="8 9">
    <name type="scientific">Littorina saxatilis</name>
    <dbReference type="NCBI Taxonomy" id="31220"/>
    <lineage>
        <taxon>Eukaryota</taxon>
        <taxon>Metazoa</taxon>
        <taxon>Spiralia</taxon>
        <taxon>Lophotrochozoa</taxon>
        <taxon>Mollusca</taxon>
        <taxon>Gastropoda</taxon>
        <taxon>Caenogastropoda</taxon>
        <taxon>Littorinimorpha</taxon>
        <taxon>Littorinoidea</taxon>
        <taxon>Littorinidae</taxon>
        <taxon>Littorina</taxon>
    </lineage>
</organism>
<keyword evidence="4 6" id="KW-0472">Membrane</keyword>
<dbReference type="Proteomes" id="UP001374579">
    <property type="component" value="Unassembled WGS sequence"/>
</dbReference>
<feature type="chain" id="PRO_5042910524" description="Type-1 angiotensin II receptor-associated protein" evidence="7">
    <location>
        <begin position="23"/>
        <end position="182"/>
    </location>
</feature>
<dbReference type="SMART" id="SM00805">
    <property type="entry name" value="AGTRAP"/>
    <property type="match status" value="1"/>
</dbReference>
<protein>
    <recommendedName>
        <fullName evidence="10">Type-1 angiotensin II receptor-associated protein</fullName>
    </recommendedName>
</protein>
<evidence type="ECO:0000313" key="9">
    <source>
        <dbReference type="Proteomes" id="UP001374579"/>
    </source>
</evidence>